<dbReference type="InterPro" id="IPR015943">
    <property type="entry name" value="WD40/YVTN_repeat-like_dom_sf"/>
</dbReference>
<dbReference type="Gene3D" id="2.130.10.10">
    <property type="entry name" value="YVTN repeat-like/Quinoprotein amine dehydrogenase"/>
    <property type="match status" value="1"/>
</dbReference>
<accession>A0A7J7K671</accession>
<proteinExistence type="predicted"/>
<protein>
    <submittedName>
        <fullName evidence="1">Uncharacterized protein</fullName>
    </submittedName>
</protein>
<reference evidence="1" key="1">
    <citation type="submission" date="2020-06" db="EMBL/GenBank/DDBJ databases">
        <title>Draft genome of Bugula neritina, a colonial animal packing powerful symbionts and potential medicines.</title>
        <authorList>
            <person name="Rayko M."/>
        </authorList>
    </citation>
    <scope>NUCLEOTIDE SEQUENCE [LARGE SCALE GENOMIC DNA]</scope>
    <source>
        <strain evidence="1">Kwan_BN1</strain>
    </source>
</reference>
<dbReference type="EMBL" id="VXIV02001254">
    <property type="protein sequence ID" value="KAF6033713.1"/>
    <property type="molecule type" value="Genomic_DNA"/>
</dbReference>
<dbReference type="AlphaFoldDB" id="A0A7J7K671"/>
<evidence type="ECO:0000313" key="2">
    <source>
        <dbReference type="Proteomes" id="UP000593567"/>
    </source>
</evidence>
<gene>
    <name evidence="1" type="ORF">EB796_007978</name>
</gene>
<comment type="caution">
    <text evidence="1">The sequence shown here is derived from an EMBL/GenBank/DDBJ whole genome shotgun (WGS) entry which is preliminary data.</text>
</comment>
<name>A0A7J7K671_BUGNE</name>
<keyword evidence="2" id="KW-1185">Reference proteome</keyword>
<sequence length="366" mass="41160">MYVFLQHITLRKIYNKKIFAVLIQRRKILDDARQAAQQLYGVVEDEAIPQVVKRAAAAITAANNDLKAIEVEIEQESYNKDLMDKLKENITDDEIEIIQFVDRLQIFEQTSHLALGEYEAVVTDKDCYDMSVSAAGHLVVARVGGLDIIDIMTGAAIKSIHFEERKFGFTVEPYKDLLIVGVSTGSEERRTSAEVVIYNLEYEEIGRWRIPSGSCDLAVVDNRVFLAGADPFSGNIKVFSLNGQQQPDIIWNGKTVCITSIPPCSISFGDRVSKKIYKQQITDGKKGITWSAPAPIPRCMCIDQSGLIWVRSNRNDSITYLSRHGDLMQEIQHDKLTKIGEITDLCVHEGYLYTSHHDGVGKFKIN</sequence>
<dbReference type="Proteomes" id="UP000593567">
    <property type="component" value="Unassembled WGS sequence"/>
</dbReference>
<organism evidence="1 2">
    <name type="scientific">Bugula neritina</name>
    <name type="common">Brown bryozoan</name>
    <name type="synonym">Sertularia neritina</name>
    <dbReference type="NCBI Taxonomy" id="10212"/>
    <lineage>
        <taxon>Eukaryota</taxon>
        <taxon>Metazoa</taxon>
        <taxon>Spiralia</taxon>
        <taxon>Lophotrochozoa</taxon>
        <taxon>Bryozoa</taxon>
        <taxon>Gymnolaemata</taxon>
        <taxon>Cheilostomatida</taxon>
        <taxon>Flustrina</taxon>
        <taxon>Buguloidea</taxon>
        <taxon>Bugulidae</taxon>
        <taxon>Bugula</taxon>
    </lineage>
</organism>
<evidence type="ECO:0000313" key="1">
    <source>
        <dbReference type="EMBL" id="KAF6033713.1"/>
    </source>
</evidence>
<dbReference type="SUPFAM" id="SSF63825">
    <property type="entry name" value="YWTD domain"/>
    <property type="match status" value="1"/>
</dbReference>